<keyword evidence="5" id="KW-0614">Plasmid</keyword>
<dbReference type="EMBL" id="CP123758">
    <property type="protein sequence ID" value="WGO82325.1"/>
    <property type="molecule type" value="Genomic_DNA"/>
</dbReference>
<dbReference type="PANTHER" id="PTHR40661">
    <property type="match status" value="1"/>
</dbReference>
<dbReference type="RefSeq" id="WP_280937050.1">
    <property type="nucleotide sequence ID" value="NZ_CP123758.1"/>
</dbReference>
<keyword evidence="1" id="KW-0805">Transcription regulation</keyword>
<evidence type="ECO:0000256" key="3">
    <source>
        <dbReference type="ARBA" id="ARBA00023163"/>
    </source>
</evidence>
<proteinExistence type="predicted"/>
<dbReference type="CDD" id="cd06529">
    <property type="entry name" value="S24_LexA-like"/>
    <property type="match status" value="1"/>
</dbReference>
<dbReference type="SUPFAM" id="SSF51306">
    <property type="entry name" value="LexA/Signal peptidase"/>
    <property type="match status" value="1"/>
</dbReference>
<name>A0ABY8P0G4_9GAMM</name>
<keyword evidence="3" id="KW-0804">Transcription</keyword>
<evidence type="ECO:0000259" key="4">
    <source>
        <dbReference type="Pfam" id="PF00717"/>
    </source>
</evidence>
<dbReference type="Pfam" id="PF00717">
    <property type="entry name" value="Peptidase_S24"/>
    <property type="match status" value="1"/>
</dbReference>
<reference evidence="5 6" key="1">
    <citation type="submission" date="2023-04" db="EMBL/GenBank/DDBJ databases">
        <title>Genome dynamics across the evolutionary transition to endosymbiosis.</title>
        <authorList>
            <person name="Siozios S."/>
            <person name="Nadal-Jimenez P."/>
            <person name="Azagi T."/>
            <person name="Sprong H."/>
            <person name="Frost C.L."/>
            <person name="Parratt S.R."/>
            <person name="Taylor G."/>
            <person name="Brettell L."/>
            <person name="Lew K.C."/>
            <person name="Croft L."/>
            <person name="King K.C."/>
            <person name="Brockhurst M.A."/>
            <person name="Hypsa V."/>
            <person name="Novakova E."/>
            <person name="Darby A.C."/>
            <person name="Hurst G.D.D."/>
        </authorList>
    </citation>
    <scope>NUCLEOTIDE SEQUENCE [LARGE SCALE GENOMIC DNA]</scope>
    <source>
        <strain evidence="6">aApi_AU</strain>
        <plasmid evidence="5 6">paApi_AU2</plasmid>
    </source>
</reference>
<keyword evidence="2" id="KW-0238">DNA-binding</keyword>
<accession>A0ABY8P0G4</accession>
<dbReference type="PANTHER" id="PTHR40661:SF3">
    <property type="entry name" value="FELS-1 PROPHAGE TRANSCRIPTIONAL REGULATOR"/>
    <property type="match status" value="1"/>
</dbReference>
<gene>
    <name evidence="5" type="ORF">QG404_00905</name>
</gene>
<feature type="domain" description="Peptidase S24/S26A/S26B/S26C" evidence="4">
    <location>
        <begin position="154"/>
        <end position="245"/>
    </location>
</feature>
<dbReference type="InterPro" id="IPR036286">
    <property type="entry name" value="LexA/Signal_pep-like_sf"/>
</dbReference>
<sequence length="257" mass="29116">MYIYQIDKRCQYVDMETKDIRRANLHALIQDFTVSGKNKKSQLAEKIGIPAAQLSQISGNNPIRNIGDKIARRIEKSLNLPIGWMDVIHNKTLNPSKKDDCFILQNSSKNYTDHVYRINHYDTEYSCGGGRVYSEYPDIIKAVEINPDHALKMFGERPSTSLAIITAVGDSMLGTIDPGSLVVIDKTIKQYIGDGIYAFTFGENMHIKRLQLAGDKLLVISDNSLYEKWEINCNNEEQFSINGFAIGKWNINYSRLG</sequence>
<protein>
    <submittedName>
        <fullName evidence="5">S24 family peptidase</fullName>
    </submittedName>
</protein>
<keyword evidence="6" id="KW-1185">Reference proteome</keyword>
<evidence type="ECO:0000313" key="6">
    <source>
        <dbReference type="Proteomes" id="UP001231859"/>
    </source>
</evidence>
<organism evidence="5 6">
    <name type="scientific">Arsenophonus apicola</name>
    <dbReference type="NCBI Taxonomy" id="2879119"/>
    <lineage>
        <taxon>Bacteria</taxon>
        <taxon>Pseudomonadati</taxon>
        <taxon>Pseudomonadota</taxon>
        <taxon>Gammaproteobacteria</taxon>
        <taxon>Enterobacterales</taxon>
        <taxon>Morganellaceae</taxon>
        <taxon>Arsenophonus</taxon>
    </lineage>
</organism>
<evidence type="ECO:0000256" key="1">
    <source>
        <dbReference type="ARBA" id="ARBA00023015"/>
    </source>
</evidence>
<dbReference type="InterPro" id="IPR039418">
    <property type="entry name" value="LexA-like"/>
</dbReference>
<dbReference type="CDD" id="cd00093">
    <property type="entry name" value="HTH_XRE"/>
    <property type="match status" value="1"/>
</dbReference>
<dbReference type="Gene3D" id="2.10.109.10">
    <property type="entry name" value="Umud Fragment, subunit A"/>
    <property type="match status" value="1"/>
</dbReference>
<evidence type="ECO:0000313" key="5">
    <source>
        <dbReference type="EMBL" id="WGO82325.1"/>
    </source>
</evidence>
<dbReference type="InterPro" id="IPR001387">
    <property type="entry name" value="Cro/C1-type_HTH"/>
</dbReference>
<dbReference type="Proteomes" id="UP001231859">
    <property type="component" value="Plasmid paApi_AU2"/>
</dbReference>
<evidence type="ECO:0000256" key="2">
    <source>
        <dbReference type="ARBA" id="ARBA00023125"/>
    </source>
</evidence>
<dbReference type="InterPro" id="IPR015927">
    <property type="entry name" value="Peptidase_S24_S26A/B/C"/>
</dbReference>
<geneLocation type="plasmid" evidence="5 6">
    <name>paApi_AU2</name>
</geneLocation>